<dbReference type="PANTHER" id="PTHR33204:SF37">
    <property type="entry name" value="HTH-TYPE TRANSCRIPTIONAL REGULATOR YODB"/>
    <property type="match status" value="1"/>
</dbReference>
<organism evidence="5 6">
    <name type="scientific">Deinococcus marmoris</name>
    <dbReference type="NCBI Taxonomy" id="249408"/>
    <lineage>
        <taxon>Bacteria</taxon>
        <taxon>Thermotogati</taxon>
        <taxon>Deinococcota</taxon>
        <taxon>Deinococci</taxon>
        <taxon>Deinococcales</taxon>
        <taxon>Deinococcaceae</taxon>
        <taxon>Deinococcus</taxon>
    </lineage>
</organism>
<evidence type="ECO:0000256" key="3">
    <source>
        <dbReference type="ARBA" id="ARBA00023163"/>
    </source>
</evidence>
<dbReference type="RefSeq" id="WP_217694852.1">
    <property type="nucleotide sequence ID" value="NZ_MSTI01000040.1"/>
</dbReference>
<evidence type="ECO:0000313" key="5">
    <source>
        <dbReference type="EMBL" id="OLV19191.1"/>
    </source>
</evidence>
<reference evidence="5 6" key="1">
    <citation type="submission" date="2017-01" db="EMBL/GenBank/DDBJ databases">
        <title>Genome Analysis of Deinococcus marmoris KOPRI26562.</title>
        <authorList>
            <person name="Kim J.H."/>
            <person name="Oh H.-M."/>
        </authorList>
    </citation>
    <scope>NUCLEOTIDE SEQUENCE [LARGE SCALE GENOMIC DNA]</scope>
    <source>
        <strain evidence="5 6">KOPRI26562</strain>
    </source>
</reference>
<keyword evidence="2" id="KW-0238">DNA-binding</keyword>
<dbReference type="Pfam" id="PF01638">
    <property type="entry name" value="HxlR"/>
    <property type="match status" value="1"/>
</dbReference>
<evidence type="ECO:0000259" key="4">
    <source>
        <dbReference type="PROSITE" id="PS51118"/>
    </source>
</evidence>
<gene>
    <name evidence="5" type="ORF">BOO71_0003649</name>
</gene>
<name>A0A1U7P200_9DEIO</name>
<dbReference type="STRING" id="249408.BOO71_0003649"/>
<dbReference type="SUPFAM" id="SSF46785">
    <property type="entry name" value="Winged helix' DNA-binding domain"/>
    <property type="match status" value="1"/>
</dbReference>
<evidence type="ECO:0000256" key="1">
    <source>
        <dbReference type="ARBA" id="ARBA00023015"/>
    </source>
</evidence>
<keyword evidence="3" id="KW-0804">Transcription</keyword>
<protein>
    <submittedName>
        <fullName evidence="5">Transcriptional regulator, HxlR family</fullName>
    </submittedName>
</protein>
<evidence type="ECO:0000256" key="2">
    <source>
        <dbReference type="ARBA" id="ARBA00023125"/>
    </source>
</evidence>
<dbReference type="InterPro" id="IPR036388">
    <property type="entry name" value="WH-like_DNA-bd_sf"/>
</dbReference>
<dbReference type="PANTHER" id="PTHR33204">
    <property type="entry name" value="TRANSCRIPTIONAL REGULATOR, MARR FAMILY"/>
    <property type="match status" value="1"/>
</dbReference>
<dbReference type="Gene3D" id="1.10.10.10">
    <property type="entry name" value="Winged helix-like DNA-binding domain superfamily/Winged helix DNA-binding domain"/>
    <property type="match status" value="1"/>
</dbReference>
<dbReference type="Proteomes" id="UP000186607">
    <property type="component" value="Unassembled WGS sequence"/>
</dbReference>
<dbReference type="EMBL" id="MSTI01000040">
    <property type="protein sequence ID" value="OLV19191.1"/>
    <property type="molecule type" value="Genomic_DNA"/>
</dbReference>
<feature type="domain" description="HTH hxlR-type" evidence="4">
    <location>
        <begin position="1"/>
        <end position="98"/>
    </location>
</feature>
<evidence type="ECO:0000313" key="6">
    <source>
        <dbReference type="Proteomes" id="UP000186607"/>
    </source>
</evidence>
<dbReference type="PROSITE" id="PS51118">
    <property type="entry name" value="HTH_HXLR"/>
    <property type="match status" value="1"/>
</dbReference>
<proteinExistence type="predicted"/>
<keyword evidence="1" id="KW-0805">Transcription regulation</keyword>
<dbReference type="AlphaFoldDB" id="A0A1U7P200"/>
<keyword evidence="6" id="KW-1185">Reference proteome</keyword>
<dbReference type="InterPro" id="IPR036390">
    <property type="entry name" value="WH_DNA-bd_sf"/>
</dbReference>
<comment type="caution">
    <text evidence="5">The sequence shown here is derived from an EMBL/GenBank/DDBJ whole genome shotgun (WGS) entry which is preliminary data.</text>
</comment>
<dbReference type="InterPro" id="IPR002577">
    <property type="entry name" value="HTH_HxlR"/>
</dbReference>
<sequence>MSLGLDVFGDKWTLLIVRDLMFSGKRHFRELLASEEAISSNILSDRLKMLLAEGIISKAEDPSHAQKVVYRLTEKGVALLPILLQISEWSYQYRPVGEQYPRPAEAADTAVQMDEVRRAHLVQAG</sequence>
<accession>A0A1U7P200</accession>
<dbReference type="GO" id="GO:0003677">
    <property type="term" value="F:DNA binding"/>
    <property type="evidence" value="ECO:0007669"/>
    <property type="project" value="UniProtKB-KW"/>
</dbReference>